<keyword evidence="2" id="KW-1185">Reference proteome</keyword>
<evidence type="ECO:0000313" key="1">
    <source>
        <dbReference type="EMBL" id="KAH9312337.1"/>
    </source>
</evidence>
<evidence type="ECO:0000313" key="2">
    <source>
        <dbReference type="Proteomes" id="UP000824469"/>
    </source>
</evidence>
<organism evidence="1 2">
    <name type="scientific">Taxus chinensis</name>
    <name type="common">Chinese yew</name>
    <name type="synonym">Taxus wallichiana var. chinensis</name>
    <dbReference type="NCBI Taxonomy" id="29808"/>
    <lineage>
        <taxon>Eukaryota</taxon>
        <taxon>Viridiplantae</taxon>
        <taxon>Streptophyta</taxon>
        <taxon>Embryophyta</taxon>
        <taxon>Tracheophyta</taxon>
        <taxon>Spermatophyta</taxon>
        <taxon>Pinopsida</taxon>
        <taxon>Pinidae</taxon>
        <taxon>Conifers II</taxon>
        <taxon>Cupressales</taxon>
        <taxon>Taxaceae</taxon>
        <taxon>Taxus</taxon>
    </lineage>
</organism>
<dbReference type="AlphaFoldDB" id="A0AA38L9J5"/>
<reference evidence="1 2" key="1">
    <citation type="journal article" date="2021" name="Nat. Plants">
        <title>The Taxus genome provides insights into paclitaxel biosynthesis.</title>
        <authorList>
            <person name="Xiong X."/>
            <person name="Gou J."/>
            <person name="Liao Q."/>
            <person name="Li Y."/>
            <person name="Zhou Q."/>
            <person name="Bi G."/>
            <person name="Li C."/>
            <person name="Du R."/>
            <person name="Wang X."/>
            <person name="Sun T."/>
            <person name="Guo L."/>
            <person name="Liang H."/>
            <person name="Lu P."/>
            <person name="Wu Y."/>
            <person name="Zhang Z."/>
            <person name="Ro D.K."/>
            <person name="Shang Y."/>
            <person name="Huang S."/>
            <person name="Yan J."/>
        </authorList>
    </citation>
    <scope>NUCLEOTIDE SEQUENCE [LARGE SCALE GENOMIC DNA]</scope>
    <source>
        <strain evidence="1">Ta-2019</strain>
    </source>
</reference>
<accession>A0AA38L9J5</accession>
<dbReference type="Proteomes" id="UP000824469">
    <property type="component" value="Unassembled WGS sequence"/>
</dbReference>
<name>A0AA38L9J5_TAXCH</name>
<dbReference type="EMBL" id="JAHRHJ020000006">
    <property type="protein sequence ID" value="KAH9312337.1"/>
    <property type="molecule type" value="Genomic_DNA"/>
</dbReference>
<sequence>MGMHSKIHLHIKSRRFKLSIGNALIFETVKLTSTQDNLTVLQAINAWNESVLVSLKEKIDVILDGEAEGAELHRVLDDIKCAIEVDVETVVDSCVSIRP</sequence>
<gene>
    <name evidence="1" type="ORF">KI387_027372</name>
</gene>
<proteinExistence type="predicted"/>
<feature type="non-terminal residue" evidence="1">
    <location>
        <position position="99"/>
    </location>
</feature>
<protein>
    <submittedName>
        <fullName evidence="1">Uncharacterized protein</fullName>
    </submittedName>
</protein>
<comment type="caution">
    <text evidence="1">The sequence shown here is derived from an EMBL/GenBank/DDBJ whole genome shotgun (WGS) entry which is preliminary data.</text>
</comment>